<keyword evidence="1" id="KW-0732">Signal</keyword>
<dbReference type="Gene3D" id="2.60.40.1180">
    <property type="entry name" value="Golgi alpha-mannosidase II"/>
    <property type="match status" value="1"/>
</dbReference>
<dbReference type="PANTHER" id="PTHR47786:SF2">
    <property type="entry name" value="GLYCOSYL HYDROLASE FAMILY 13 CATALYTIC DOMAIN-CONTAINING PROTEIN"/>
    <property type="match status" value="1"/>
</dbReference>
<evidence type="ECO:0000313" key="4">
    <source>
        <dbReference type="Proteomes" id="UP000763088"/>
    </source>
</evidence>
<dbReference type="EMBL" id="SUYD01000009">
    <property type="protein sequence ID" value="MBE6266488.1"/>
    <property type="molecule type" value="Genomic_DNA"/>
</dbReference>
<organism evidence="3 4">
    <name type="scientific">Xylanibacter ruminicola</name>
    <name type="common">Prevotella ruminicola</name>
    <dbReference type="NCBI Taxonomy" id="839"/>
    <lineage>
        <taxon>Bacteria</taxon>
        <taxon>Pseudomonadati</taxon>
        <taxon>Bacteroidota</taxon>
        <taxon>Bacteroidia</taxon>
        <taxon>Bacteroidales</taxon>
        <taxon>Prevotellaceae</taxon>
        <taxon>Xylanibacter</taxon>
    </lineage>
</organism>
<dbReference type="InterPro" id="IPR006047">
    <property type="entry name" value="GH13_cat_dom"/>
</dbReference>
<dbReference type="Proteomes" id="UP000763088">
    <property type="component" value="Unassembled WGS sequence"/>
</dbReference>
<evidence type="ECO:0000259" key="2">
    <source>
        <dbReference type="SMART" id="SM00642"/>
    </source>
</evidence>
<protein>
    <recommendedName>
        <fullName evidence="2">Glycosyl hydrolase family 13 catalytic domain-containing protein</fullName>
    </recommendedName>
</protein>
<name>A0A928BSE4_XYLRU</name>
<reference evidence="3" key="1">
    <citation type="submission" date="2019-04" db="EMBL/GenBank/DDBJ databases">
        <title>Evolution of Biomass-Degrading Anaerobic Consortia Revealed by Metagenomics.</title>
        <authorList>
            <person name="Peng X."/>
        </authorList>
    </citation>
    <scope>NUCLEOTIDE SEQUENCE</scope>
    <source>
        <strain evidence="3">SIG141</strain>
    </source>
</reference>
<dbReference type="PANTHER" id="PTHR47786">
    <property type="entry name" value="ALPHA-1,4-GLUCAN:MALTOSE-1-PHOSPHATE MALTOSYLTRANSFERASE"/>
    <property type="match status" value="1"/>
</dbReference>
<feature type="signal peptide" evidence="1">
    <location>
        <begin position="1"/>
        <end position="22"/>
    </location>
</feature>
<dbReference type="SUPFAM" id="SSF51011">
    <property type="entry name" value="Glycosyl hydrolase domain"/>
    <property type="match status" value="1"/>
</dbReference>
<dbReference type="AlphaFoldDB" id="A0A928BSE4"/>
<proteinExistence type="predicted"/>
<dbReference type="Gene3D" id="3.20.20.80">
    <property type="entry name" value="Glycosidases"/>
    <property type="match status" value="1"/>
</dbReference>
<evidence type="ECO:0000313" key="3">
    <source>
        <dbReference type="EMBL" id="MBE6266488.1"/>
    </source>
</evidence>
<dbReference type="GO" id="GO:0005975">
    <property type="term" value="P:carbohydrate metabolic process"/>
    <property type="evidence" value="ECO:0007669"/>
    <property type="project" value="InterPro"/>
</dbReference>
<dbReference type="InterPro" id="IPR013780">
    <property type="entry name" value="Glyco_hydro_b"/>
</dbReference>
<gene>
    <name evidence="3" type="ORF">E7102_08465</name>
</gene>
<accession>A0A928BSE4</accession>
<feature type="domain" description="Glycosyl hydrolase family 13 catalytic" evidence="2">
    <location>
        <begin position="45"/>
        <end position="364"/>
    </location>
</feature>
<evidence type="ECO:0000256" key="1">
    <source>
        <dbReference type="SAM" id="SignalP"/>
    </source>
</evidence>
<dbReference type="SMART" id="SM00642">
    <property type="entry name" value="Aamy"/>
    <property type="match status" value="1"/>
</dbReference>
<dbReference type="SUPFAM" id="SSF51445">
    <property type="entry name" value="(Trans)glycosidases"/>
    <property type="match status" value="1"/>
</dbReference>
<dbReference type="Pfam" id="PF00128">
    <property type="entry name" value="Alpha-amylase"/>
    <property type="match status" value="1"/>
</dbReference>
<dbReference type="InterPro" id="IPR017853">
    <property type="entry name" value="GH"/>
</dbReference>
<comment type="caution">
    <text evidence="3">The sequence shown here is derived from an EMBL/GenBank/DDBJ whole genome shotgun (WGS) entry which is preliminary data.</text>
</comment>
<sequence length="527" mass="58606">MITKVLNKLLIVAACFASNCYAADYVDDINLAAGKRAEGQRVIYEMNVGSFTTEGTFAAAQERLDELKALGIDIVWLMPIYPRGGGINSPYAATNFQETNPKYGTIAQLKSFVSRAHELQMEVWLDWVPNHTATNADWVTTHPEYYATSGGKKIHPNNYSDVWQLDYYNPDLVDAMNACLKFWIDEADIDGYRCDYISSPKIPVSYWQAAIPLIKSHKAVTFLGEADIASDATRLKDAGFDYDYAWQFQSSLANYGTSNTSARLKAFINTLLEKSASLSFGRMLYITNHDQNFNESKKTLTQKYGDNRYPLTVLAYTVYGMPLIYNGQETGGNQALDYFNDTKINWNTNDPKMLNTLRTLFALKHAVPAISDARQWADNPSTTLLNVSGSTGVLAYTRTLGDSQVLVVLNMGTSAATATIEGITAGDWSLWLDSETIAQGTSRKQASLSATHTFSLEAKGYRVYVSGTYPEQDVNQPSAIRSIESSSHNNDRWYTLTGQSIPRPTNRGLYIHNGKKVVVRAKSDAFK</sequence>
<feature type="chain" id="PRO_5037439606" description="Glycosyl hydrolase family 13 catalytic domain-containing protein" evidence="1">
    <location>
        <begin position="23"/>
        <end position="527"/>
    </location>
</feature>